<sequence length="439" mass="50974">MYLKIAKKVLCAAICCTPTIVEASLPSDSLFLTLDRLFEWGVEHNLQLKADRIQLEMAEERIKTASSMKLPDIQIGLKGGVLGQPVVFEHGLSDATYPDTPDWSQNYAVDFTQPLYEGGKIRYAVKKAQLEHQAVSLQTDAHRAALKLDLLEKYMSLFSLYKQHEILSRQIEESELRLFDIRRMKREGLITNNDVLRSEMQLTRDRLSLTEVENNIRLFSQQLTILLGIKEDYLLKPDTTLFSMPVLLEDYEAYWEEAYREEPSLKWLRKQTELAKNEVKGVRSASLPQVSLYASNTLARPISRTMADLYNNNWNIGLSLSYSLSSLYKNNHKKKESRLAVYARQNEEELQLQHLRVEIRTAYLRHQEALKEVEALQLSVRQAEENYRIMQNRYMNQLAILTDLLDANTVRLNVELQLTNARTRVIYTYYQLQKVCGRL</sequence>
<evidence type="ECO:0000256" key="6">
    <source>
        <dbReference type="ARBA" id="ARBA00023136"/>
    </source>
</evidence>
<protein>
    <submittedName>
        <fullName evidence="10">TolC family protein</fullName>
    </submittedName>
</protein>
<keyword evidence="4" id="KW-1134">Transmembrane beta strand</keyword>
<dbReference type="InterPro" id="IPR003423">
    <property type="entry name" value="OMP_efflux"/>
</dbReference>
<name>A0ABT4PJ76_9BACT</name>
<evidence type="ECO:0000313" key="10">
    <source>
        <dbReference type="EMBL" id="MCZ8373117.1"/>
    </source>
</evidence>
<comment type="similarity">
    <text evidence="2">Belongs to the outer membrane factor (OMF) (TC 1.B.17) family.</text>
</comment>
<keyword evidence="3" id="KW-0813">Transport</keyword>
<dbReference type="Pfam" id="PF02321">
    <property type="entry name" value="OEP"/>
    <property type="match status" value="2"/>
</dbReference>
<feature type="chain" id="PRO_5045996964" evidence="9">
    <location>
        <begin position="24"/>
        <end position="439"/>
    </location>
</feature>
<organism evidence="10 11">
    <name type="scientific">Phocaeicola acetigenes</name>
    <dbReference type="NCBI Taxonomy" id="3016083"/>
    <lineage>
        <taxon>Bacteria</taxon>
        <taxon>Pseudomonadati</taxon>
        <taxon>Bacteroidota</taxon>
        <taxon>Bacteroidia</taxon>
        <taxon>Bacteroidales</taxon>
        <taxon>Bacteroidaceae</taxon>
        <taxon>Phocaeicola</taxon>
    </lineage>
</organism>
<proteinExistence type="inferred from homology"/>
<evidence type="ECO:0000256" key="5">
    <source>
        <dbReference type="ARBA" id="ARBA00022692"/>
    </source>
</evidence>
<dbReference type="Gene3D" id="1.20.1600.10">
    <property type="entry name" value="Outer membrane efflux proteins (OEP)"/>
    <property type="match status" value="1"/>
</dbReference>
<keyword evidence="11" id="KW-1185">Reference proteome</keyword>
<accession>A0ABT4PJ76</accession>
<evidence type="ECO:0000256" key="2">
    <source>
        <dbReference type="ARBA" id="ARBA00007613"/>
    </source>
</evidence>
<dbReference type="EMBL" id="JAPZVM010000009">
    <property type="protein sequence ID" value="MCZ8373117.1"/>
    <property type="molecule type" value="Genomic_DNA"/>
</dbReference>
<comment type="caution">
    <text evidence="10">The sequence shown here is derived from an EMBL/GenBank/DDBJ whole genome shotgun (WGS) entry which is preliminary data.</text>
</comment>
<keyword evidence="6" id="KW-0472">Membrane</keyword>
<dbReference type="PANTHER" id="PTHR30026:SF23">
    <property type="entry name" value="TO APRF-PUTATIVE OUTER MEMBRANE EFFLUX PROTEIN OR SECRETED ALKALINE PHOSPHATASE-RELATED"/>
    <property type="match status" value="1"/>
</dbReference>
<evidence type="ECO:0000313" key="11">
    <source>
        <dbReference type="Proteomes" id="UP001141933"/>
    </source>
</evidence>
<comment type="subcellular location">
    <subcellularLocation>
        <location evidence="1">Cell outer membrane</location>
    </subcellularLocation>
</comment>
<keyword evidence="5" id="KW-0812">Transmembrane</keyword>
<feature type="signal peptide" evidence="9">
    <location>
        <begin position="1"/>
        <end position="23"/>
    </location>
</feature>
<reference evidence="10" key="1">
    <citation type="submission" date="2022-12" db="EMBL/GenBank/DDBJ databases">
        <title>Phocaeicola acetigenes sp. nov., isolated feces from a healthy human.</title>
        <authorList>
            <person name="Do H."/>
            <person name="Ha Y.B."/>
            <person name="Kim J.-S."/>
            <person name="Suh M.K."/>
            <person name="Kim H.S."/>
            <person name="Lee J.-S."/>
        </authorList>
    </citation>
    <scope>NUCLEOTIDE SEQUENCE</scope>
    <source>
        <strain evidence="10">KGMB11183</strain>
    </source>
</reference>
<evidence type="ECO:0000256" key="3">
    <source>
        <dbReference type="ARBA" id="ARBA00022448"/>
    </source>
</evidence>
<gene>
    <name evidence="10" type="ORF">O6P32_10425</name>
</gene>
<keyword evidence="8" id="KW-0175">Coiled coil</keyword>
<dbReference type="RefSeq" id="WP_269878522.1">
    <property type="nucleotide sequence ID" value="NZ_JAPZVM010000009.1"/>
</dbReference>
<evidence type="ECO:0000256" key="1">
    <source>
        <dbReference type="ARBA" id="ARBA00004442"/>
    </source>
</evidence>
<keyword evidence="9" id="KW-0732">Signal</keyword>
<feature type="coiled-coil region" evidence="8">
    <location>
        <begin position="366"/>
        <end position="393"/>
    </location>
</feature>
<dbReference type="Proteomes" id="UP001141933">
    <property type="component" value="Unassembled WGS sequence"/>
</dbReference>
<keyword evidence="7" id="KW-0998">Cell outer membrane</keyword>
<evidence type="ECO:0000256" key="7">
    <source>
        <dbReference type="ARBA" id="ARBA00023237"/>
    </source>
</evidence>
<evidence type="ECO:0000256" key="4">
    <source>
        <dbReference type="ARBA" id="ARBA00022452"/>
    </source>
</evidence>
<dbReference type="PANTHER" id="PTHR30026">
    <property type="entry name" value="OUTER MEMBRANE PROTEIN TOLC"/>
    <property type="match status" value="1"/>
</dbReference>
<evidence type="ECO:0000256" key="8">
    <source>
        <dbReference type="SAM" id="Coils"/>
    </source>
</evidence>
<dbReference type="InterPro" id="IPR051906">
    <property type="entry name" value="TolC-like"/>
</dbReference>
<dbReference type="SUPFAM" id="SSF56954">
    <property type="entry name" value="Outer membrane efflux proteins (OEP)"/>
    <property type="match status" value="1"/>
</dbReference>
<evidence type="ECO:0000256" key="9">
    <source>
        <dbReference type="SAM" id="SignalP"/>
    </source>
</evidence>